<dbReference type="Proteomes" id="UP000316541">
    <property type="component" value="Unassembled WGS sequence"/>
</dbReference>
<dbReference type="RefSeq" id="WP_142624787.1">
    <property type="nucleotide sequence ID" value="NZ_VIRM01000070.1"/>
</dbReference>
<dbReference type="EMBL" id="VIRM01000070">
    <property type="protein sequence ID" value="TQS12359.1"/>
    <property type="molecule type" value="Genomic_DNA"/>
</dbReference>
<proteinExistence type="predicted"/>
<sequence>MTIDPEEAVSWLEKLGAELESRGFSARLRAAVGRTPCLHVINLAAPVMSETVMVAIDGDGEWCFYFPWPERIAPIRDLAAAADRVERVLAEVGR</sequence>
<organism evidence="1 2">
    <name type="scientific">Microbispora hainanensis</name>
    <dbReference type="NCBI Taxonomy" id="568844"/>
    <lineage>
        <taxon>Bacteria</taxon>
        <taxon>Bacillati</taxon>
        <taxon>Actinomycetota</taxon>
        <taxon>Actinomycetes</taxon>
        <taxon>Streptosporangiales</taxon>
        <taxon>Streptosporangiaceae</taxon>
        <taxon>Microbispora</taxon>
    </lineage>
</organism>
<comment type="caution">
    <text evidence="1">The sequence shown here is derived from an EMBL/GenBank/DDBJ whole genome shotgun (WGS) entry which is preliminary data.</text>
</comment>
<dbReference type="AlphaFoldDB" id="A0A544Y6G7"/>
<evidence type="ECO:0000313" key="1">
    <source>
        <dbReference type="EMBL" id="TQS12359.1"/>
    </source>
</evidence>
<name>A0A544Y6G7_9ACTN</name>
<reference evidence="1 2" key="1">
    <citation type="submission" date="2019-07" db="EMBL/GenBank/DDBJ databases">
        <title>Microbispora hainanensis DSM 45428.</title>
        <authorList>
            <person name="Thawai C."/>
        </authorList>
    </citation>
    <scope>NUCLEOTIDE SEQUENCE [LARGE SCALE GENOMIC DNA]</scope>
    <source>
        <strain evidence="1 2">DSM 45428</strain>
    </source>
</reference>
<protein>
    <submittedName>
        <fullName evidence="1">Uncharacterized protein</fullName>
    </submittedName>
</protein>
<evidence type="ECO:0000313" key="2">
    <source>
        <dbReference type="Proteomes" id="UP000316541"/>
    </source>
</evidence>
<accession>A0A544Y6G7</accession>
<gene>
    <name evidence="1" type="ORF">FLX08_36265</name>
</gene>